<feature type="domain" description="At3g05675-like ankyrin-like" evidence="5">
    <location>
        <begin position="304"/>
        <end position="548"/>
    </location>
</feature>
<evidence type="ECO:0000256" key="4">
    <source>
        <dbReference type="SAM" id="MobiDB-lite"/>
    </source>
</evidence>
<evidence type="ECO:0000256" key="3">
    <source>
        <dbReference type="ARBA" id="ARBA00022786"/>
    </source>
</evidence>
<comment type="pathway">
    <text evidence="2">Protein modification; protein ubiquitination.</text>
</comment>
<dbReference type="Proteomes" id="UP000504603">
    <property type="component" value="Unplaced"/>
</dbReference>
<reference evidence="7" key="1">
    <citation type="submission" date="2025-08" db="UniProtKB">
        <authorList>
            <consortium name="RefSeq"/>
        </authorList>
    </citation>
    <scope>IDENTIFICATION</scope>
</reference>
<keyword evidence="6" id="KW-1185">Reference proteome</keyword>
<dbReference type="UniPathway" id="UPA00143"/>
<dbReference type="GeneID" id="111005844"/>
<protein>
    <submittedName>
        <fullName evidence="7">BTB/POZ domain-containing protein At2g13690</fullName>
    </submittedName>
</protein>
<keyword evidence="3" id="KW-0833">Ubl conjugation pathway</keyword>
<dbReference type="PANTHER" id="PTHR31060">
    <property type="entry name" value="OSJNBA0011J08.25 PROTEIN-RELATED"/>
    <property type="match status" value="1"/>
</dbReference>
<dbReference type="OrthoDB" id="671361at2759"/>
<dbReference type="AlphaFoldDB" id="A0A6J1BVW8"/>
<dbReference type="RefSeq" id="XP_022133172.1">
    <property type="nucleotide sequence ID" value="XM_022277480.1"/>
</dbReference>
<feature type="compositionally biased region" description="Polar residues" evidence="4">
    <location>
        <begin position="57"/>
        <end position="67"/>
    </location>
</feature>
<evidence type="ECO:0000256" key="1">
    <source>
        <dbReference type="ARBA" id="ARBA00002668"/>
    </source>
</evidence>
<sequence>MEDSSRRKSGSVWELRSRRRSWCCSFAVPPSSPENFVVSRSRTPRAKSEGVAKPSISVPNSPQSSKSGLGLVGRIDPRRILSPGRVSPIDSDQNVDSLAQEMVTENSAAVDSIVQPRVESFRAPKEKYWDPPASLSGSGSNIGCDKKGVFDVRLNLRGKNGGCMVLELNSEALSANSEVFSELIVKHKKDLVSNGSPSRSKLCRIEVPEVENLGVFRETIELMFEEDISKRLVKIGVYRAIDILEVSAGIMYTKCVASCLKYLEAVPWTEEEEEKLRNLFKKVKFDDATSRDVMARLRLLDSVVSQQSMARQLVWSVSTCTNSIARTELKCLVKGLLCKSSVYEKDHLDLSKEDLYAVFHTCLASLVSLLKGSSSDAVCPERCAKNITEKPLIEQIATEVDNINWLLEILLDWQMAEEFVNVWADQKELIRMHENASPMVRYELSRVSANLFIAMGTRKLNCRSESRSGLLQVWFGPMLLDFGWLQRCKKGLDMKMLEEAMGQALLTLPMKQQHLLFMEWCRFFSKRGTECPNLSKSFQIWWRRSFLRGSETYSIESR</sequence>
<dbReference type="PANTHER" id="PTHR31060:SF33">
    <property type="entry name" value="OS04G0278000 PROTEIN"/>
    <property type="match status" value="1"/>
</dbReference>
<evidence type="ECO:0000256" key="2">
    <source>
        <dbReference type="ARBA" id="ARBA00004906"/>
    </source>
</evidence>
<dbReference type="KEGG" id="mcha:111005844"/>
<dbReference type="InterPro" id="IPR058039">
    <property type="entry name" value="At3g05675-like_ankyrin"/>
</dbReference>
<evidence type="ECO:0000313" key="7">
    <source>
        <dbReference type="RefSeq" id="XP_022133172.1"/>
    </source>
</evidence>
<dbReference type="InterPro" id="IPR038920">
    <property type="entry name" value="At3g05675-like"/>
</dbReference>
<evidence type="ECO:0000313" key="6">
    <source>
        <dbReference type="Proteomes" id="UP000504603"/>
    </source>
</evidence>
<accession>A0A6J1BVW8</accession>
<feature type="region of interest" description="Disordered" evidence="4">
    <location>
        <begin position="31"/>
        <end position="72"/>
    </location>
</feature>
<gene>
    <name evidence="7" type="primary">LOC111005844</name>
</gene>
<evidence type="ECO:0000259" key="5">
    <source>
        <dbReference type="Pfam" id="PF25553"/>
    </source>
</evidence>
<dbReference type="Pfam" id="PF25553">
    <property type="entry name" value="BTB-POZ_ANK-like"/>
    <property type="match status" value="1"/>
</dbReference>
<dbReference type="GO" id="GO:0016567">
    <property type="term" value="P:protein ubiquitination"/>
    <property type="evidence" value="ECO:0007669"/>
    <property type="project" value="UniProtKB-UniPathway"/>
</dbReference>
<name>A0A6J1BVW8_MOMCH</name>
<organism evidence="6 7">
    <name type="scientific">Momordica charantia</name>
    <name type="common">Bitter gourd</name>
    <name type="synonym">Balsam pear</name>
    <dbReference type="NCBI Taxonomy" id="3673"/>
    <lineage>
        <taxon>Eukaryota</taxon>
        <taxon>Viridiplantae</taxon>
        <taxon>Streptophyta</taxon>
        <taxon>Embryophyta</taxon>
        <taxon>Tracheophyta</taxon>
        <taxon>Spermatophyta</taxon>
        <taxon>Magnoliopsida</taxon>
        <taxon>eudicotyledons</taxon>
        <taxon>Gunneridae</taxon>
        <taxon>Pentapetalae</taxon>
        <taxon>rosids</taxon>
        <taxon>fabids</taxon>
        <taxon>Cucurbitales</taxon>
        <taxon>Cucurbitaceae</taxon>
        <taxon>Momordiceae</taxon>
        <taxon>Momordica</taxon>
    </lineage>
</organism>
<comment type="function">
    <text evidence="1">May act as a substrate-specific adapter of an E3 ubiquitin-protein ligase complex (CUL3-RBX1-BTB) which mediates the ubiquitination and subsequent proteasomal degradation of target proteins.</text>
</comment>
<proteinExistence type="predicted"/>